<name>A0A370HUX4_9HYPH</name>
<dbReference type="AlphaFoldDB" id="A0A370HUX4"/>
<protein>
    <submittedName>
        <fullName evidence="2">Outer membrane lipoprotein-sorting protein</fullName>
    </submittedName>
</protein>
<dbReference type="Proteomes" id="UP000254925">
    <property type="component" value="Unassembled WGS sequence"/>
</dbReference>
<keyword evidence="2" id="KW-0449">Lipoprotein</keyword>
<dbReference type="PANTHER" id="PTHR35869">
    <property type="entry name" value="OUTER-MEMBRANE LIPOPROTEIN CARRIER PROTEIN"/>
    <property type="match status" value="1"/>
</dbReference>
<keyword evidence="3" id="KW-1185">Reference proteome</keyword>
<dbReference type="SUPFAM" id="SSF89392">
    <property type="entry name" value="Prokaryotic lipoproteins and lipoprotein localization factors"/>
    <property type="match status" value="1"/>
</dbReference>
<organism evidence="2 3">
    <name type="scientific">Microvirga subterranea</name>
    <dbReference type="NCBI Taxonomy" id="186651"/>
    <lineage>
        <taxon>Bacteria</taxon>
        <taxon>Pseudomonadati</taxon>
        <taxon>Pseudomonadota</taxon>
        <taxon>Alphaproteobacteria</taxon>
        <taxon>Hyphomicrobiales</taxon>
        <taxon>Methylobacteriaceae</taxon>
        <taxon>Microvirga</taxon>
    </lineage>
</organism>
<dbReference type="InterPro" id="IPR029046">
    <property type="entry name" value="LolA/LolB/LppX"/>
</dbReference>
<keyword evidence="1" id="KW-0732">Signal</keyword>
<evidence type="ECO:0000313" key="3">
    <source>
        <dbReference type="Proteomes" id="UP000254925"/>
    </source>
</evidence>
<comment type="caution">
    <text evidence="2">The sequence shown here is derived from an EMBL/GenBank/DDBJ whole genome shotgun (WGS) entry which is preliminary data.</text>
</comment>
<gene>
    <name evidence="2" type="ORF">DES45_1016</name>
</gene>
<evidence type="ECO:0000256" key="1">
    <source>
        <dbReference type="ARBA" id="ARBA00022729"/>
    </source>
</evidence>
<accession>A0A370HUX4</accession>
<dbReference type="CDD" id="cd16325">
    <property type="entry name" value="LolA"/>
    <property type="match status" value="1"/>
</dbReference>
<dbReference type="EMBL" id="QQBB01000001">
    <property type="protein sequence ID" value="RDI61751.1"/>
    <property type="molecule type" value="Genomic_DNA"/>
</dbReference>
<proteinExistence type="predicted"/>
<reference evidence="2 3" key="1">
    <citation type="submission" date="2018-07" db="EMBL/GenBank/DDBJ databases">
        <title>Genomic Encyclopedia of Type Strains, Phase IV (KMG-IV): sequencing the most valuable type-strain genomes for metagenomic binning, comparative biology and taxonomic classification.</title>
        <authorList>
            <person name="Goeker M."/>
        </authorList>
    </citation>
    <scope>NUCLEOTIDE SEQUENCE [LARGE SCALE GENOMIC DNA]</scope>
    <source>
        <strain evidence="2 3">DSM 14364</strain>
    </source>
</reference>
<sequence>MPTSPAAALERVNGYFNSIDQMTASFVQTSANGQRAEGTLSMRRPGQLHFAYSPPSSLEIVSDGRSVAIRDKKLGTNDVYSIRQTPLKFLVQDQVDLAKDTKVQDVQIGSDGIITVRFEDSATLGGTSKITLRFDARANALRQWTVIDAQGYETTVALSGLNVVRRTSAEVN</sequence>
<evidence type="ECO:0000313" key="2">
    <source>
        <dbReference type="EMBL" id="RDI61751.1"/>
    </source>
</evidence>
<dbReference type="InterPro" id="IPR004564">
    <property type="entry name" value="OM_lipoprot_carrier_LolA-like"/>
</dbReference>
<dbReference type="Gene3D" id="2.50.20.10">
    <property type="entry name" value="Lipoprotein localisation LolA/LolB/LppX"/>
    <property type="match status" value="1"/>
</dbReference>
<dbReference type="Pfam" id="PF03548">
    <property type="entry name" value="LolA"/>
    <property type="match status" value="1"/>
</dbReference>
<dbReference type="PANTHER" id="PTHR35869:SF1">
    <property type="entry name" value="OUTER-MEMBRANE LIPOPROTEIN CARRIER PROTEIN"/>
    <property type="match status" value="1"/>
</dbReference>